<keyword evidence="2" id="KW-0645">Protease</keyword>
<dbReference type="GO" id="GO:0006508">
    <property type="term" value="P:proteolysis"/>
    <property type="evidence" value="ECO:0007669"/>
    <property type="project" value="UniProtKB-KW"/>
</dbReference>
<dbReference type="EMBL" id="FOCW01000004">
    <property type="protein sequence ID" value="SEN67924.1"/>
    <property type="molecule type" value="Genomic_DNA"/>
</dbReference>
<proteinExistence type="predicted"/>
<dbReference type="InterPro" id="IPR001969">
    <property type="entry name" value="Aspartic_peptidase_AS"/>
</dbReference>
<dbReference type="Gene3D" id="2.40.70.10">
    <property type="entry name" value="Acid Proteases"/>
    <property type="match status" value="1"/>
</dbReference>
<dbReference type="InterPro" id="IPR034122">
    <property type="entry name" value="Retropepsin-like_bacterial"/>
</dbReference>
<dbReference type="CDD" id="cd05483">
    <property type="entry name" value="retropepsin_like_bacteria"/>
    <property type="match status" value="1"/>
</dbReference>
<sequence length="177" mass="19199">MLRSQLSQSENASVARTARRGALGVLLFWLALLATLYFGFDAYQSRQAERFKSYTSTTGELVIPRGPDGHFHVDGEINGHPVRFLVDTGASMVSVTDAFAEQARLQGGTLAVFQTANGEREGRILRDVPVRVGSLAATVRLGVGVTANSADEGLLGQSFLRQFDVQISQNQMVLKAR</sequence>
<dbReference type="PROSITE" id="PS00141">
    <property type="entry name" value="ASP_PROTEASE"/>
    <property type="match status" value="1"/>
</dbReference>
<organism evidence="2 3">
    <name type="scientific">Brachymonas denitrificans DSM 15123</name>
    <dbReference type="NCBI Taxonomy" id="1121117"/>
    <lineage>
        <taxon>Bacteria</taxon>
        <taxon>Pseudomonadati</taxon>
        <taxon>Pseudomonadota</taxon>
        <taxon>Betaproteobacteria</taxon>
        <taxon>Burkholderiales</taxon>
        <taxon>Comamonadaceae</taxon>
        <taxon>Brachymonas</taxon>
    </lineage>
</organism>
<dbReference type="NCBIfam" id="TIGR02281">
    <property type="entry name" value="clan_AA_DTGA"/>
    <property type="match status" value="1"/>
</dbReference>
<dbReference type="GO" id="GO:0004190">
    <property type="term" value="F:aspartic-type endopeptidase activity"/>
    <property type="evidence" value="ECO:0007669"/>
    <property type="project" value="InterPro"/>
</dbReference>
<keyword evidence="1" id="KW-1133">Transmembrane helix</keyword>
<evidence type="ECO:0000313" key="3">
    <source>
        <dbReference type="Proteomes" id="UP000199531"/>
    </source>
</evidence>
<evidence type="ECO:0000313" key="2">
    <source>
        <dbReference type="EMBL" id="SEN67924.1"/>
    </source>
</evidence>
<dbReference type="AlphaFoldDB" id="A0A1H8IHC7"/>
<feature type="transmembrane region" description="Helical" evidence="1">
    <location>
        <begin position="21"/>
        <end position="40"/>
    </location>
</feature>
<accession>A0A1H8IHC7</accession>
<evidence type="ECO:0000256" key="1">
    <source>
        <dbReference type="SAM" id="Phobius"/>
    </source>
</evidence>
<dbReference type="SUPFAM" id="SSF50630">
    <property type="entry name" value="Acid proteases"/>
    <property type="match status" value="1"/>
</dbReference>
<gene>
    <name evidence="2" type="ORF">SAMN02745977_01765</name>
</gene>
<keyword evidence="1" id="KW-0472">Membrane</keyword>
<dbReference type="OrthoDB" id="185963at2"/>
<dbReference type="Pfam" id="PF13975">
    <property type="entry name" value="gag-asp_proteas"/>
    <property type="match status" value="1"/>
</dbReference>
<dbReference type="InterPro" id="IPR021109">
    <property type="entry name" value="Peptidase_aspartic_dom_sf"/>
</dbReference>
<keyword evidence="2" id="KW-0378">Hydrolase</keyword>
<dbReference type="Proteomes" id="UP000199531">
    <property type="component" value="Unassembled WGS sequence"/>
</dbReference>
<keyword evidence="1" id="KW-0812">Transmembrane</keyword>
<protein>
    <submittedName>
        <fullName evidence="2">Aspartyl protease family protein</fullName>
    </submittedName>
</protein>
<reference evidence="2 3" key="1">
    <citation type="submission" date="2016-10" db="EMBL/GenBank/DDBJ databases">
        <authorList>
            <person name="de Groot N.N."/>
        </authorList>
    </citation>
    <scope>NUCLEOTIDE SEQUENCE [LARGE SCALE GENOMIC DNA]</scope>
    <source>
        <strain evidence="2 3">DSM 15123</strain>
    </source>
</reference>
<dbReference type="RefSeq" id="WP_091816773.1">
    <property type="nucleotide sequence ID" value="NZ_FOCW01000004.1"/>
</dbReference>
<keyword evidence="3" id="KW-1185">Reference proteome</keyword>
<name>A0A1H8IHC7_9BURK</name>
<dbReference type="InterPro" id="IPR011969">
    <property type="entry name" value="Clan_AA_Asp_peptidase_C"/>
</dbReference>